<dbReference type="GO" id="GO:0008233">
    <property type="term" value="F:peptidase activity"/>
    <property type="evidence" value="ECO:0007669"/>
    <property type="project" value="UniProtKB-KW"/>
</dbReference>
<keyword evidence="3" id="KW-0378">Hydrolase</keyword>
<sequence length="263" mass="26858">MVRRSRPNAGNSRRSGPDFGPGSGRFAAEFARLPRAAPAWLAVGGVLGAVLAGLLGALATWAEVSHRTAAEASGLAGGTFGGASTTAWLEAPAGLAIVVLSFALFGVGTAWLIVADVRERRLPNTVVLWATAALVVPLSAVSLLWGIPGELALSWAAALTFAAVALGAWLLWPAHVGAGDVKLTPATAFLPAWMQPEAVWFLLPVWLMGALTVAGVIALLRRSRDLAFGPVLLVASWGAALTSPMLAGPLLTGPLLAGPLISG</sequence>
<feature type="transmembrane region" description="Helical" evidence="2">
    <location>
        <begin position="126"/>
        <end position="147"/>
    </location>
</feature>
<keyword evidence="2" id="KW-0472">Membrane</keyword>
<protein>
    <submittedName>
        <fullName evidence="3">Flp pilus assembly protein protease CpaA</fullName>
    </submittedName>
</protein>
<feature type="transmembrane region" description="Helical" evidence="2">
    <location>
        <begin position="39"/>
        <end position="62"/>
    </location>
</feature>
<keyword evidence="2" id="KW-1133">Transmembrane helix</keyword>
<keyword evidence="3" id="KW-0645">Protease</keyword>
<dbReference type="EMBL" id="JAFIDA010000001">
    <property type="protein sequence ID" value="MBP1327617.1"/>
    <property type="molecule type" value="Genomic_DNA"/>
</dbReference>
<name>A0A940T4U9_9MICO</name>
<gene>
    <name evidence="3" type="ORF">JOF28_002849</name>
</gene>
<organism evidence="3 4">
    <name type="scientific">Leucobacter exalbidus</name>
    <dbReference type="NCBI Taxonomy" id="662960"/>
    <lineage>
        <taxon>Bacteria</taxon>
        <taxon>Bacillati</taxon>
        <taxon>Actinomycetota</taxon>
        <taxon>Actinomycetes</taxon>
        <taxon>Micrococcales</taxon>
        <taxon>Microbacteriaceae</taxon>
        <taxon>Leucobacter</taxon>
    </lineage>
</organism>
<feature type="transmembrane region" description="Helical" evidence="2">
    <location>
        <begin position="199"/>
        <end position="220"/>
    </location>
</feature>
<feature type="transmembrane region" description="Helical" evidence="2">
    <location>
        <begin position="226"/>
        <end position="247"/>
    </location>
</feature>
<evidence type="ECO:0000313" key="4">
    <source>
        <dbReference type="Proteomes" id="UP000675163"/>
    </source>
</evidence>
<evidence type="ECO:0000256" key="1">
    <source>
        <dbReference type="SAM" id="MobiDB-lite"/>
    </source>
</evidence>
<feature type="transmembrane region" description="Helical" evidence="2">
    <location>
        <begin position="93"/>
        <end position="114"/>
    </location>
</feature>
<evidence type="ECO:0000256" key="2">
    <source>
        <dbReference type="SAM" id="Phobius"/>
    </source>
</evidence>
<feature type="region of interest" description="Disordered" evidence="1">
    <location>
        <begin position="1"/>
        <end position="21"/>
    </location>
</feature>
<dbReference type="AlphaFoldDB" id="A0A940T4U9"/>
<accession>A0A940T4U9</accession>
<dbReference type="Gene3D" id="1.20.120.1220">
    <property type="match status" value="1"/>
</dbReference>
<keyword evidence="2" id="KW-0812">Transmembrane</keyword>
<keyword evidence="4" id="KW-1185">Reference proteome</keyword>
<feature type="transmembrane region" description="Helical" evidence="2">
    <location>
        <begin position="153"/>
        <end position="172"/>
    </location>
</feature>
<proteinExistence type="predicted"/>
<comment type="caution">
    <text evidence="3">The sequence shown here is derived from an EMBL/GenBank/DDBJ whole genome shotgun (WGS) entry which is preliminary data.</text>
</comment>
<dbReference type="GO" id="GO:0006508">
    <property type="term" value="P:proteolysis"/>
    <property type="evidence" value="ECO:0007669"/>
    <property type="project" value="UniProtKB-KW"/>
</dbReference>
<dbReference type="RefSeq" id="WP_209706584.1">
    <property type="nucleotide sequence ID" value="NZ_JAFIDA010000001.1"/>
</dbReference>
<reference evidence="3" key="1">
    <citation type="submission" date="2021-02" db="EMBL/GenBank/DDBJ databases">
        <title>Sequencing the genomes of 1000 actinobacteria strains.</title>
        <authorList>
            <person name="Klenk H.-P."/>
        </authorList>
    </citation>
    <scope>NUCLEOTIDE SEQUENCE</scope>
    <source>
        <strain evidence="3">DSM 22850</strain>
    </source>
</reference>
<evidence type="ECO:0000313" key="3">
    <source>
        <dbReference type="EMBL" id="MBP1327617.1"/>
    </source>
</evidence>
<dbReference type="Proteomes" id="UP000675163">
    <property type="component" value="Unassembled WGS sequence"/>
</dbReference>